<evidence type="ECO:0000256" key="8">
    <source>
        <dbReference type="SAM" id="MobiDB-lite"/>
    </source>
</evidence>
<keyword evidence="5" id="KW-0804">Transcription</keyword>
<evidence type="ECO:0000313" key="11">
    <source>
        <dbReference type="RefSeq" id="XP_040953643.1"/>
    </source>
</evidence>
<evidence type="ECO:0000256" key="3">
    <source>
        <dbReference type="ARBA" id="ARBA00023015"/>
    </source>
</evidence>
<dbReference type="PROSITE" id="PS00036">
    <property type="entry name" value="BZIP_BASIC"/>
    <property type="match status" value="1"/>
</dbReference>
<evidence type="ECO:0000256" key="2">
    <source>
        <dbReference type="ARBA" id="ARBA00007163"/>
    </source>
</evidence>
<evidence type="ECO:0000313" key="10">
    <source>
        <dbReference type="Proteomes" id="UP000818029"/>
    </source>
</evidence>
<evidence type="ECO:0000256" key="5">
    <source>
        <dbReference type="ARBA" id="ARBA00023163"/>
    </source>
</evidence>
<dbReference type="InterPro" id="IPR046347">
    <property type="entry name" value="bZIP_sf"/>
</dbReference>
<keyword evidence="4" id="KW-0238">DNA-binding</keyword>
<evidence type="ECO:0000256" key="6">
    <source>
        <dbReference type="ARBA" id="ARBA00023242"/>
    </source>
</evidence>
<keyword evidence="10" id="KW-1185">Reference proteome</keyword>
<evidence type="ECO:0000256" key="1">
    <source>
        <dbReference type="ARBA" id="ARBA00004123"/>
    </source>
</evidence>
<keyword evidence="7" id="KW-0175">Coiled coil</keyword>
<organism evidence="10 11">
    <name type="scientific">Gossypium hirsutum</name>
    <name type="common">Upland cotton</name>
    <name type="synonym">Gossypium mexicanum</name>
    <dbReference type="NCBI Taxonomy" id="3635"/>
    <lineage>
        <taxon>Eukaryota</taxon>
        <taxon>Viridiplantae</taxon>
        <taxon>Streptophyta</taxon>
        <taxon>Embryophyta</taxon>
        <taxon>Tracheophyta</taxon>
        <taxon>Spermatophyta</taxon>
        <taxon>Magnoliopsida</taxon>
        <taxon>eudicotyledons</taxon>
        <taxon>Gunneridae</taxon>
        <taxon>Pentapetalae</taxon>
        <taxon>rosids</taxon>
        <taxon>malvids</taxon>
        <taxon>Malvales</taxon>
        <taxon>Malvaceae</taxon>
        <taxon>Malvoideae</taxon>
        <taxon>Gossypium</taxon>
    </lineage>
</organism>
<dbReference type="Pfam" id="PF00170">
    <property type="entry name" value="bZIP_1"/>
    <property type="match status" value="1"/>
</dbReference>
<protein>
    <submittedName>
        <fullName evidence="11">Basic leucine zipper 9</fullName>
    </submittedName>
</protein>
<dbReference type="CDD" id="cd14702">
    <property type="entry name" value="bZIP_plant_GBF1"/>
    <property type="match status" value="1"/>
</dbReference>
<dbReference type="GeneID" id="107932973"/>
<keyword evidence="6" id="KW-0539">Nucleus</keyword>
<dbReference type="InterPro" id="IPR045314">
    <property type="entry name" value="bZIP_plant_GBF1"/>
</dbReference>
<dbReference type="Gene3D" id="1.20.5.170">
    <property type="match status" value="1"/>
</dbReference>
<feature type="domain" description="BZIP" evidence="9">
    <location>
        <begin position="183"/>
        <end position="246"/>
    </location>
</feature>
<dbReference type="InterPro" id="IPR004827">
    <property type="entry name" value="bZIP"/>
</dbReference>
<gene>
    <name evidence="11" type="primary">LOC107932973</name>
</gene>
<dbReference type="RefSeq" id="XP_040953643.1">
    <property type="nucleotide sequence ID" value="XM_041097709.1"/>
</dbReference>
<comment type="subcellular location">
    <subcellularLocation>
        <location evidence="1">Nucleus</location>
    </subcellularLocation>
</comment>
<dbReference type="PANTHER" id="PTHR46408:SF8">
    <property type="entry name" value="BASIC LEUCINE ZIPPER 9"/>
    <property type="match status" value="1"/>
</dbReference>
<evidence type="ECO:0000259" key="9">
    <source>
        <dbReference type="PROSITE" id="PS50217"/>
    </source>
</evidence>
<accession>A0ABM3AFP1</accession>
<dbReference type="Proteomes" id="UP000818029">
    <property type="component" value="Chromosome D07"/>
</dbReference>
<sequence>MYGSVYAQMRFNGRHLREHKYLGRSCKRRLLKVHAFAHLWIEFMEEHTMGRFRPVHFPCKGGHARKKGQQAIEPCSFSFKFSLFFFVSTSKIFFLLRLFLLQDSTLAVQPSANQPAAVLKHQQNLTPKRSTLDPQSSICGNNPKAKSRENEVRGATSASSPDHQSDNEETDVAQSEQSLDPSHLKRLRRMLSNRESARRSRKRKQEHLTDLEFLAEQLRGENHSLYRQLTNAHQQFRDADTSNRVLKSDVEALRAKVKLAEDVLARGSLPCGLNQLVQTQLTSPQTIASHNHSLGRVANVSPTITIHGDVSSNSGLTISGDISNVNANLNNGTGADAAVSCVSEIWR</sequence>
<dbReference type="SUPFAM" id="SSF57959">
    <property type="entry name" value="Leucine zipper domain"/>
    <property type="match status" value="1"/>
</dbReference>
<reference evidence="10" key="1">
    <citation type="journal article" date="2020" name="Nat. Genet.">
        <title>Genomic diversifications of five Gossypium allopolyploid species and their impact on cotton improvement.</title>
        <authorList>
            <person name="Chen Z.J."/>
            <person name="Sreedasyam A."/>
            <person name="Ando A."/>
            <person name="Song Q."/>
            <person name="De Santiago L.M."/>
            <person name="Hulse-Kemp A.M."/>
            <person name="Ding M."/>
            <person name="Ye W."/>
            <person name="Kirkbride R.C."/>
            <person name="Jenkins J."/>
            <person name="Plott C."/>
            <person name="Lovell J."/>
            <person name="Lin Y.M."/>
            <person name="Vaughn R."/>
            <person name="Liu B."/>
            <person name="Simpson S."/>
            <person name="Scheffler B.E."/>
            <person name="Wen L."/>
            <person name="Saski C.A."/>
            <person name="Grover C.E."/>
            <person name="Hu G."/>
            <person name="Conover J.L."/>
            <person name="Carlson J.W."/>
            <person name="Shu S."/>
            <person name="Boston L.B."/>
            <person name="Williams M."/>
            <person name="Peterson D.G."/>
            <person name="McGee K."/>
            <person name="Jones D.C."/>
            <person name="Wendel J.F."/>
            <person name="Stelly D.M."/>
            <person name="Grimwood J."/>
            <person name="Schmutz J."/>
        </authorList>
    </citation>
    <scope>NUCLEOTIDE SEQUENCE [LARGE SCALE GENOMIC DNA]</scope>
    <source>
        <strain evidence="10">cv. TM-1</strain>
    </source>
</reference>
<dbReference type="PANTHER" id="PTHR46408">
    <property type="entry name" value="BASIC LEUCINE ZIPPER 63"/>
    <property type="match status" value="1"/>
</dbReference>
<name>A0ABM3AFP1_GOSHI</name>
<evidence type="ECO:0000256" key="4">
    <source>
        <dbReference type="ARBA" id="ARBA00023125"/>
    </source>
</evidence>
<keyword evidence="3" id="KW-0805">Transcription regulation</keyword>
<dbReference type="PROSITE" id="PS50217">
    <property type="entry name" value="BZIP"/>
    <property type="match status" value="1"/>
</dbReference>
<evidence type="ECO:0000256" key="7">
    <source>
        <dbReference type="SAM" id="Coils"/>
    </source>
</evidence>
<comment type="similarity">
    <text evidence="2">Belongs to the bZIP family.</text>
</comment>
<feature type="coiled-coil region" evidence="7">
    <location>
        <begin position="215"/>
        <end position="263"/>
    </location>
</feature>
<proteinExistence type="inferred from homology"/>
<feature type="region of interest" description="Disordered" evidence="8">
    <location>
        <begin position="118"/>
        <end position="185"/>
    </location>
</feature>
<reference evidence="11" key="2">
    <citation type="submission" date="2025-08" db="UniProtKB">
        <authorList>
            <consortium name="RefSeq"/>
        </authorList>
    </citation>
    <scope>IDENTIFICATION</scope>
</reference>
<feature type="compositionally biased region" description="Polar residues" evidence="8">
    <location>
        <begin position="121"/>
        <end position="140"/>
    </location>
</feature>
<dbReference type="SMART" id="SM00338">
    <property type="entry name" value="BRLZ"/>
    <property type="match status" value="1"/>
</dbReference>